<feature type="chain" id="PRO_5029599100" description="Secretin/TonB short N-terminal domain-containing protein" evidence="1">
    <location>
        <begin position="20"/>
        <end position="604"/>
    </location>
</feature>
<comment type="caution">
    <text evidence="2">The sequence shown here is derived from an EMBL/GenBank/DDBJ whole genome shotgun (WGS) entry which is preliminary data.</text>
</comment>
<keyword evidence="1" id="KW-0732">Signal</keyword>
<dbReference type="Gene3D" id="2.60.40.1120">
    <property type="entry name" value="Carboxypeptidase-like, regulatory domain"/>
    <property type="match status" value="1"/>
</dbReference>
<dbReference type="EMBL" id="WRXN01000012">
    <property type="protein sequence ID" value="MVT11159.1"/>
    <property type="molecule type" value="Genomic_DNA"/>
</dbReference>
<evidence type="ECO:0000256" key="1">
    <source>
        <dbReference type="SAM" id="SignalP"/>
    </source>
</evidence>
<keyword evidence="3" id="KW-1185">Reference proteome</keyword>
<proteinExistence type="predicted"/>
<dbReference type="RefSeq" id="WP_157308589.1">
    <property type="nucleotide sequence ID" value="NZ_WRXN01000012.1"/>
</dbReference>
<gene>
    <name evidence="2" type="ORF">GO493_23020</name>
</gene>
<dbReference type="Proteomes" id="UP000461730">
    <property type="component" value="Unassembled WGS sequence"/>
</dbReference>
<evidence type="ECO:0008006" key="4">
    <source>
        <dbReference type="Google" id="ProtNLM"/>
    </source>
</evidence>
<evidence type="ECO:0000313" key="3">
    <source>
        <dbReference type="Proteomes" id="UP000461730"/>
    </source>
</evidence>
<organism evidence="2 3">
    <name type="scientific">Chitinophaga tropicalis</name>
    <dbReference type="NCBI Taxonomy" id="2683588"/>
    <lineage>
        <taxon>Bacteria</taxon>
        <taxon>Pseudomonadati</taxon>
        <taxon>Bacteroidota</taxon>
        <taxon>Chitinophagia</taxon>
        <taxon>Chitinophagales</taxon>
        <taxon>Chitinophagaceae</taxon>
        <taxon>Chitinophaga</taxon>
    </lineage>
</organism>
<reference evidence="2 3" key="1">
    <citation type="submission" date="2019-12" db="EMBL/GenBank/DDBJ databases">
        <title>Chitinophaga sp. strain ysch24 (GDMCC 1.1355), whole genome shotgun sequence.</title>
        <authorList>
            <person name="Zhang X."/>
        </authorList>
    </citation>
    <scope>NUCLEOTIDE SEQUENCE [LARGE SCALE GENOMIC DNA]</scope>
    <source>
        <strain evidence="3">ysch24</strain>
    </source>
</reference>
<feature type="signal peptide" evidence="1">
    <location>
        <begin position="1"/>
        <end position="19"/>
    </location>
</feature>
<name>A0A7K1U9W7_9BACT</name>
<sequence>MKKLILFVALLCALTDIYAQNLLNRTVTVNVTDKPVSVVLDNISTQANFHFSYVRNFIPDDSLVTIKASKKTVKQVLDQLFHGNCHYKEIGDQVIIQQGAAPVKEHWFVISGRVTDAFTGQPVSNASVYEGSQLISTFTNDQGFYRLRIREREKAVAINVVVSKDLYRDTALVIAGGYDQEIDARVRPSAPIQLSIVDVNQFTRVEQTWMGRLFLSSRQRMQSLNIRDFFNSQPYQYSIIPGAGTHGKLGSQVVNKVSFNLIGGYTAGLNGFEIAGVFNIDQKDVRYVQLAGLFNTVGGSVKGAQVAGFHNNVMDSLSGMQAAGFSNIVKKGFTGAQIAGAYNRSGTNSRGVQIAGGLNNGGGEHNGLQVAGMGNISRGGLSGVQIGGAFNYRKKGGKGIQIAGGGNITEDTVRGVQIAGAFNYTKVLHGLQIGVVNIADSSTGYSLGLINIVKKGYNQLLVYNSELTDLNVAYRSGNRKLYSLLLGGMSLNSNEKIYTFGYGIGTTIHRNALEDITLELTNENLYLGDWETTNTMMRLQTAWNRRLVKGITFFGGPSFSVLFDDRKNVTVPGYKALIPGRYAAFSSGSSLKCWFGWHIGLAFF</sequence>
<protein>
    <recommendedName>
        <fullName evidence="4">Secretin/TonB short N-terminal domain-containing protein</fullName>
    </recommendedName>
</protein>
<dbReference type="SUPFAM" id="SSF49464">
    <property type="entry name" value="Carboxypeptidase regulatory domain-like"/>
    <property type="match status" value="1"/>
</dbReference>
<dbReference type="InterPro" id="IPR008969">
    <property type="entry name" value="CarboxyPept-like_regulatory"/>
</dbReference>
<evidence type="ECO:0000313" key="2">
    <source>
        <dbReference type="EMBL" id="MVT11159.1"/>
    </source>
</evidence>
<dbReference type="AlphaFoldDB" id="A0A7K1U9W7"/>
<accession>A0A7K1U9W7</accession>